<feature type="compositionally biased region" description="Polar residues" evidence="1">
    <location>
        <begin position="157"/>
        <end position="172"/>
    </location>
</feature>
<feature type="compositionally biased region" description="Polar residues" evidence="1">
    <location>
        <begin position="57"/>
        <end position="79"/>
    </location>
</feature>
<proteinExistence type="predicted"/>
<reference evidence="3 4" key="1">
    <citation type="submission" date="2019-10" db="EMBL/GenBank/DDBJ databases">
        <authorList>
            <person name="Palmer J.M."/>
        </authorList>
    </citation>
    <scope>NUCLEOTIDE SEQUENCE [LARGE SCALE GENOMIC DNA]</scope>
    <source>
        <strain evidence="3 4">TWF694</strain>
    </source>
</reference>
<evidence type="ECO:0000313" key="4">
    <source>
        <dbReference type="Proteomes" id="UP001365542"/>
    </source>
</evidence>
<feature type="domain" description="Mtf2-like C-terminal" evidence="2">
    <location>
        <begin position="357"/>
        <end position="508"/>
    </location>
</feature>
<keyword evidence="4" id="KW-1185">Reference proteome</keyword>
<dbReference type="EMBL" id="JAVHJO010000005">
    <property type="protein sequence ID" value="KAK6540322.1"/>
    <property type="molecule type" value="Genomic_DNA"/>
</dbReference>
<dbReference type="InterPro" id="IPR043837">
    <property type="entry name" value="Mtf2-like_C"/>
</dbReference>
<feature type="compositionally biased region" description="Basic and acidic residues" evidence="1">
    <location>
        <begin position="143"/>
        <end position="154"/>
    </location>
</feature>
<comment type="caution">
    <text evidence="3">The sequence shown here is derived from an EMBL/GenBank/DDBJ whole genome shotgun (WGS) entry which is preliminary data.</text>
</comment>
<dbReference type="AlphaFoldDB" id="A0AAV9XHA5"/>
<dbReference type="GO" id="GO:0005739">
    <property type="term" value="C:mitochondrion"/>
    <property type="evidence" value="ECO:0007669"/>
    <property type="project" value="InterPro"/>
</dbReference>
<evidence type="ECO:0000256" key="1">
    <source>
        <dbReference type="SAM" id="MobiDB-lite"/>
    </source>
</evidence>
<dbReference type="PANTHER" id="PTHR39468:SF1">
    <property type="entry name" value="MTF2-LIKE C-TERMINAL DOMAIN-CONTAINING PROTEIN"/>
    <property type="match status" value="1"/>
</dbReference>
<dbReference type="Pfam" id="PF19189">
    <property type="entry name" value="Mtf2"/>
    <property type="match status" value="1"/>
</dbReference>
<name>A0AAV9XHA5_9PEZI</name>
<organism evidence="3 4">
    <name type="scientific">Orbilia ellipsospora</name>
    <dbReference type="NCBI Taxonomy" id="2528407"/>
    <lineage>
        <taxon>Eukaryota</taxon>
        <taxon>Fungi</taxon>
        <taxon>Dikarya</taxon>
        <taxon>Ascomycota</taxon>
        <taxon>Pezizomycotina</taxon>
        <taxon>Orbiliomycetes</taxon>
        <taxon>Orbiliales</taxon>
        <taxon>Orbiliaceae</taxon>
        <taxon>Orbilia</taxon>
    </lineage>
</organism>
<sequence length="536" mass="59661">MNPVKTTVSRCARRTIHSRGPITTPTSIPDVNVNLTMLSFLYPPAARRHLITTSSRLSNAKRASTVTLSKRTYSTNSPYNLPIDDDSPPNPSPQPSIDTSTADSTEWGYLIGTPSPEDELLVYRAKRHSTSKIDISTRHSNKKQPDFNDTEERGTTFYANTNQSYSRKALNTSGGGGRGRDNYNPQKRQSAHGMNGPYHGHTQRKYAPRFQYQPSDPPTHWDEIPDDPNMSKPVMTPRGNMTQREKTIFDTIFDKLLAKGGNIPKPKLEHSKPSPMISALFESAIGPQKVGDDMVSFGPERDNEDEYKGSMQAVLAKGDFPASLRVAAAGAMGLSRKAVGLEVDDEDNEVRLREYEEAKSRLALCGNDLEILKFLETEVFVMAGTQGGLTLNYPKLLRDVIRTFREEYEDFAACISVFEKIKQFGPESYIIGCSVAVYNEMLHVRWKGYRDVGGVVDLLEEMRLNGVEGDEETAAIVADVLHDMKVFESNAFLPGTVMMWSNENVLDGKEKLREIMGGLVAGEDRRGGVEARVRPL</sequence>
<feature type="region of interest" description="Disordered" evidence="1">
    <location>
        <begin position="133"/>
        <end position="238"/>
    </location>
</feature>
<protein>
    <recommendedName>
        <fullName evidence="2">Mtf2-like C-terminal domain-containing protein</fullName>
    </recommendedName>
</protein>
<dbReference type="PANTHER" id="PTHR39468">
    <property type="entry name" value="CHROMOSOME 7, WHOLE GENOME SHOTGUN SEQUENCE"/>
    <property type="match status" value="1"/>
</dbReference>
<dbReference type="InterPro" id="IPR040009">
    <property type="entry name" value="Mtf2/C5D6.12-like"/>
</dbReference>
<dbReference type="Proteomes" id="UP001365542">
    <property type="component" value="Unassembled WGS sequence"/>
</dbReference>
<gene>
    <name evidence="3" type="ORF">TWF694_009126</name>
</gene>
<evidence type="ECO:0000259" key="2">
    <source>
        <dbReference type="Pfam" id="PF19189"/>
    </source>
</evidence>
<feature type="region of interest" description="Disordered" evidence="1">
    <location>
        <begin position="57"/>
        <end position="111"/>
    </location>
</feature>
<accession>A0AAV9XHA5</accession>
<evidence type="ECO:0000313" key="3">
    <source>
        <dbReference type="EMBL" id="KAK6540322.1"/>
    </source>
</evidence>